<name>A0A336KZ50_CULSO</name>
<gene>
    <name evidence="2" type="primary">CSON000522</name>
</gene>
<keyword evidence="1" id="KW-1133">Transmembrane helix</keyword>
<feature type="transmembrane region" description="Helical" evidence="1">
    <location>
        <begin position="63"/>
        <end position="85"/>
    </location>
</feature>
<feature type="transmembrane region" description="Helical" evidence="1">
    <location>
        <begin position="92"/>
        <end position="112"/>
    </location>
</feature>
<feature type="transmembrane region" description="Helical" evidence="1">
    <location>
        <begin position="28"/>
        <end position="51"/>
    </location>
</feature>
<dbReference type="VEuPathDB" id="VectorBase:CSON000522"/>
<sequence length="163" mass="18725">MVHCDSIEFTMTLLPKIRYCICCISIKYGSILIGILGLSSSLIILVLEFTHLKEREYNASPEIITYSSAAIIGVVAYIILLIGIVTKNLKLISIYLLAEIILISFRSTWLIYDFITRVMPRLHSPSRMFMPGLSYTLIIIFQMYLWMTVFSYQKNLLNRTVVV</sequence>
<evidence type="ECO:0000313" key="3">
    <source>
        <dbReference type="EMBL" id="SSX28824.1"/>
    </source>
</evidence>
<reference evidence="3" key="2">
    <citation type="submission" date="2018-07" db="EMBL/GenBank/DDBJ databases">
        <authorList>
            <person name="Quirk P.G."/>
            <person name="Krulwich T.A."/>
        </authorList>
    </citation>
    <scope>NUCLEOTIDE SEQUENCE</scope>
</reference>
<keyword evidence="1" id="KW-0812">Transmembrane</keyword>
<evidence type="ECO:0000256" key="1">
    <source>
        <dbReference type="SAM" id="Phobius"/>
    </source>
</evidence>
<dbReference type="EMBL" id="UFQS01001086">
    <property type="protein sequence ID" value="SSX08913.1"/>
    <property type="molecule type" value="Genomic_DNA"/>
</dbReference>
<keyword evidence="1" id="KW-0472">Membrane</keyword>
<accession>A0A336KZ50</accession>
<evidence type="ECO:0000313" key="2">
    <source>
        <dbReference type="EMBL" id="SSX08913.1"/>
    </source>
</evidence>
<organism evidence="2">
    <name type="scientific">Culicoides sonorensis</name>
    <name type="common">Biting midge</name>
    <dbReference type="NCBI Taxonomy" id="179676"/>
    <lineage>
        <taxon>Eukaryota</taxon>
        <taxon>Metazoa</taxon>
        <taxon>Ecdysozoa</taxon>
        <taxon>Arthropoda</taxon>
        <taxon>Hexapoda</taxon>
        <taxon>Insecta</taxon>
        <taxon>Pterygota</taxon>
        <taxon>Neoptera</taxon>
        <taxon>Endopterygota</taxon>
        <taxon>Diptera</taxon>
        <taxon>Nematocera</taxon>
        <taxon>Chironomoidea</taxon>
        <taxon>Ceratopogonidae</taxon>
        <taxon>Ceratopogoninae</taxon>
        <taxon>Culicoides</taxon>
        <taxon>Monoculicoides</taxon>
    </lineage>
</organism>
<proteinExistence type="predicted"/>
<dbReference type="AlphaFoldDB" id="A0A336KZ50"/>
<reference evidence="2" key="1">
    <citation type="submission" date="2018-04" db="EMBL/GenBank/DDBJ databases">
        <authorList>
            <person name="Go L.Y."/>
            <person name="Mitchell J.A."/>
        </authorList>
    </citation>
    <scope>NUCLEOTIDE SEQUENCE</scope>
    <source>
        <tissue evidence="2">Whole organism</tissue>
    </source>
</reference>
<dbReference type="EMBL" id="UFQT01001086">
    <property type="protein sequence ID" value="SSX28824.1"/>
    <property type="molecule type" value="Genomic_DNA"/>
</dbReference>
<feature type="transmembrane region" description="Helical" evidence="1">
    <location>
        <begin position="132"/>
        <end position="152"/>
    </location>
</feature>
<protein>
    <submittedName>
        <fullName evidence="2">CSON000522 protein</fullName>
    </submittedName>
</protein>